<protein>
    <submittedName>
        <fullName evidence="11">Spore germination protein KC</fullName>
    </submittedName>
</protein>
<evidence type="ECO:0000256" key="2">
    <source>
        <dbReference type="ARBA" id="ARBA00007886"/>
    </source>
</evidence>
<evidence type="ECO:0000313" key="11">
    <source>
        <dbReference type="EMBL" id="SHK15303.1"/>
    </source>
</evidence>
<dbReference type="Pfam" id="PF25198">
    <property type="entry name" value="Spore_GerAC_N"/>
    <property type="match status" value="1"/>
</dbReference>
<reference evidence="12" key="1">
    <citation type="submission" date="2016-11" db="EMBL/GenBank/DDBJ databases">
        <authorList>
            <person name="Varghese N."/>
            <person name="Submissions S."/>
        </authorList>
    </citation>
    <scope>NUCLEOTIDE SEQUENCE [LARGE SCALE GENOMIC DNA]</scope>
    <source>
        <strain evidence="12">DSM 14826</strain>
    </source>
</reference>
<feature type="domain" description="Spore germination protein N-terminal" evidence="10">
    <location>
        <begin position="24"/>
        <end position="190"/>
    </location>
</feature>
<evidence type="ECO:0000256" key="5">
    <source>
        <dbReference type="ARBA" id="ARBA00023136"/>
    </source>
</evidence>
<evidence type="ECO:0000256" key="6">
    <source>
        <dbReference type="ARBA" id="ARBA00023139"/>
    </source>
</evidence>
<keyword evidence="12" id="KW-1185">Reference proteome</keyword>
<evidence type="ECO:0000256" key="7">
    <source>
        <dbReference type="ARBA" id="ARBA00023288"/>
    </source>
</evidence>
<dbReference type="GO" id="GO:0009847">
    <property type="term" value="P:spore germination"/>
    <property type="evidence" value="ECO:0007669"/>
    <property type="project" value="InterPro"/>
</dbReference>
<feature type="signal peptide" evidence="8">
    <location>
        <begin position="1"/>
        <end position="24"/>
    </location>
</feature>
<evidence type="ECO:0000313" key="12">
    <source>
        <dbReference type="Proteomes" id="UP000243547"/>
    </source>
</evidence>
<dbReference type="AlphaFoldDB" id="A0A1M6Q593"/>
<dbReference type="NCBIfam" id="TIGR02887">
    <property type="entry name" value="spore_ger_x_C"/>
    <property type="match status" value="1"/>
</dbReference>
<evidence type="ECO:0000256" key="8">
    <source>
        <dbReference type="SAM" id="SignalP"/>
    </source>
</evidence>
<dbReference type="Gene3D" id="6.20.190.10">
    <property type="entry name" value="Nutrient germinant receptor protein C, domain 1"/>
    <property type="match status" value="1"/>
</dbReference>
<comment type="subcellular location">
    <subcellularLocation>
        <location evidence="1">Membrane</location>
        <topology evidence="1">Lipid-anchor</topology>
    </subcellularLocation>
</comment>
<dbReference type="Pfam" id="PF05504">
    <property type="entry name" value="Spore_GerAC"/>
    <property type="match status" value="1"/>
</dbReference>
<feature type="domain" description="Spore germination GerAC-like C-terminal" evidence="9">
    <location>
        <begin position="224"/>
        <end position="388"/>
    </location>
</feature>
<dbReference type="Proteomes" id="UP000243547">
    <property type="component" value="Unassembled WGS sequence"/>
</dbReference>
<evidence type="ECO:0000256" key="1">
    <source>
        <dbReference type="ARBA" id="ARBA00004635"/>
    </source>
</evidence>
<dbReference type="RefSeq" id="WP_072907839.1">
    <property type="nucleotide sequence ID" value="NZ_FRAI01000018.1"/>
</dbReference>
<evidence type="ECO:0000256" key="4">
    <source>
        <dbReference type="ARBA" id="ARBA00022729"/>
    </source>
</evidence>
<sequence length="398" mass="44719">MKVKKAVKIISILCLLLVSTGCWDSIELDDLGIVVAMGIDKEEEGFTMTLQIIKPQPKGQDGNEGKIWVGASSGQTLFDASKNFRAKVPARLTFMHNQIIIIGEKAAKDGLDDIIDFLSRNREIRYKSWVIITQGEAKKVLQLTPGLQPTLFEEIIGLIENKDEWAKQETSTIKDFLISFSNPYKDIVTARLILVDPEVMGSQQEEVDQMSSATVTMQKKIILDGASVIKGSKLSGWMTKTETRSYLFLKGKASEAIIVVPYKDGEISVEIGEVKSKFTPKFKKGKPLVEVEIKGLGRIGETNVPLDFFDIYEISKVEKILNQRIEGELKNSIEKFQGQYNADILGIGDMYFRSHTSWWGKNQHKWFKGLYQEVIFDIKVDIKIDNSGFLIQPVLGGN</sequence>
<evidence type="ECO:0000259" key="9">
    <source>
        <dbReference type="Pfam" id="PF05504"/>
    </source>
</evidence>
<evidence type="ECO:0000256" key="3">
    <source>
        <dbReference type="ARBA" id="ARBA00022544"/>
    </source>
</evidence>
<feature type="chain" id="PRO_5038610711" evidence="8">
    <location>
        <begin position="25"/>
        <end position="398"/>
    </location>
</feature>
<dbReference type="InterPro" id="IPR057336">
    <property type="entry name" value="GerAC_N"/>
</dbReference>
<dbReference type="Gene3D" id="3.30.300.210">
    <property type="entry name" value="Nutrient germinant receptor protein C, domain 3"/>
    <property type="match status" value="1"/>
</dbReference>
<dbReference type="STRING" id="1120989.SAMN02745227_01649"/>
<dbReference type="GO" id="GO:0016020">
    <property type="term" value="C:membrane"/>
    <property type="evidence" value="ECO:0007669"/>
    <property type="project" value="UniProtKB-SubCell"/>
</dbReference>
<dbReference type="InterPro" id="IPR038501">
    <property type="entry name" value="Spore_GerAC_C_sf"/>
</dbReference>
<dbReference type="PANTHER" id="PTHR35789">
    <property type="entry name" value="SPORE GERMINATION PROTEIN B3"/>
    <property type="match status" value="1"/>
</dbReference>
<keyword evidence="4 8" id="KW-0732">Signal</keyword>
<comment type="similarity">
    <text evidence="2">Belongs to the GerABKC lipoprotein family.</text>
</comment>
<evidence type="ECO:0000259" key="10">
    <source>
        <dbReference type="Pfam" id="PF25198"/>
    </source>
</evidence>
<dbReference type="PROSITE" id="PS51257">
    <property type="entry name" value="PROKAR_LIPOPROTEIN"/>
    <property type="match status" value="1"/>
</dbReference>
<dbReference type="PANTHER" id="PTHR35789:SF1">
    <property type="entry name" value="SPORE GERMINATION PROTEIN B3"/>
    <property type="match status" value="1"/>
</dbReference>
<dbReference type="InterPro" id="IPR046953">
    <property type="entry name" value="Spore_GerAC-like_C"/>
</dbReference>
<keyword evidence="5" id="KW-0472">Membrane</keyword>
<keyword evidence="6" id="KW-0564">Palmitate</keyword>
<organism evidence="11 12">
    <name type="scientific">Anaerobranca californiensis DSM 14826</name>
    <dbReference type="NCBI Taxonomy" id="1120989"/>
    <lineage>
        <taxon>Bacteria</taxon>
        <taxon>Bacillati</taxon>
        <taxon>Bacillota</taxon>
        <taxon>Clostridia</taxon>
        <taxon>Eubacteriales</taxon>
        <taxon>Proteinivoracaceae</taxon>
        <taxon>Anaerobranca</taxon>
    </lineage>
</organism>
<dbReference type="EMBL" id="FRAI01000018">
    <property type="protein sequence ID" value="SHK15303.1"/>
    <property type="molecule type" value="Genomic_DNA"/>
</dbReference>
<dbReference type="OrthoDB" id="2569624at2"/>
<dbReference type="InterPro" id="IPR008844">
    <property type="entry name" value="Spore_GerAC-like"/>
</dbReference>
<keyword evidence="7" id="KW-0449">Lipoprotein</keyword>
<gene>
    <name evidence="11" type="ORF">SAMN02745227_01649</name>
</gene>
<keyword evidence="3" id="KW-0309">Germination</keyword>
<accession>A0A1M6Q593</accession>
<proteinExistence type="inferred from homology"/>
<name>A0A1M6Q593_9FIRM</name>